<gene>
    <name evidence="1" type="ORF">g.8155</name>
</gene>
<feature type="non-terminal residue" evidence="1">
    <location>
        <position position="668"/>
    </location>
</feature>
<dbReference type="EMBL" id="GEBQ01031680">
    <property type="protein sequence ID" value="JAT08297.1"/>
    <property type="molecule type" value="Transcribed_RNA"/>
</dbReference>
<proteinExistence type="predicted"/>
<dbReference type="AlphaFoldDB" id="A0A1B6KA21"/>
<protein>
    <recommendedName>
        <fullName evidence="2">Spatacsin C-terminal domain-containing protein</fullName>
    </recommendedName>
</protein>
<sequence length="668" mass="74668">MEGRSVLLSTLPFQVESDWQNILLSPSLKHVLLCTNRSEIVLYSLSKQTDYEHKGAHVIWRQTFKEIESALLSDDGKWFALLTKSQSTVIHVYKITDQTVSQEKELFVGDTVQPLYSGAKYENVCDSSADISESKTLVHLNKNQVIVASLAFLCSHPLTSLIDELHNYFVNLPPDVKCFHSNTHHFFSLDSAGIVYKYNLENGLLESMYDIYKALPRSVNFFQMIINMSGNQVSLLGDNNDIFILDVSAAMSVPEFSSHPQASAHGSSGSISSFKTSVSKTSNYSRVDSLRREAITNKKITSIANASSASSTWFAYLEKLTNRKSDIGKVEECIPFICIRDILSVYNIRSLHFCQTSLGIWATHSDKISDGFYRVYDTSNGQLESVDILAPDTLVVPLVSQSVSLDLFLQTSSLCLPLGSISRETLIQKMVAGGENQSVVDEMIGHAVLPLPLLQEGLTNHQLNMVRLAFNLHTQGFKSELSKEVVADEELLQSTKQLFSTILAAVDGGSGDQWSQRVRRLAITHANTLLSLLLSPVDHTSLQTEILQYDVLLRKGDPSPSVDLPIIPQWTFWVSLTDEEVIIQTTSSSLPLVRCYLALHRGWTEEELNGDRFYKTVQHVYVSLLNNKELNQTISLLTNLKLDPEQELLSLCLGCQEPELRDYLVTNT</sequence>
<dbReference type="SUPFAM" id="SSF69322">
    <property type="entry name" value="Tricorn protease domain 2"/>
    <property type="match status" value="1"/>
</dbReference>
<evidence type="ECO:0000313" key="1">
    <source>
        <dbReference type="EMBL" id="JAT08297.1"/>
    </source>
</evidence>
<evidence type="ECO:0008006" key="2">
    <source>
        <dbReference type="Google" id="ProtNLM"/>
    </source>
</evidence>
<accession>A0A1B6KA21</accession>
<organism evidence="1">
    <name type="scientific">Graphocephala atropunctata</name>
    <dbReference type="NCBI Taxonomy" id="36148"/>
    <lineage>
        <taxon>Eukaryota</taxon>
        <taxon>Metazoa</taxon>
        <taxon>Ecdysozoa</taxon>
        <taxon>Arthropoda</taxon>
        <taxon>Hexapoda</taxon>
        <taxon>Insecta</taxon>
        <taxon>Pterygota</taxon>
        <taxon>Neoptera</taxon>
        <taxon>Paraneoptera</taxon>
        <taxon>Hemiptera</taxon>
        <taxon>Auchenorrhyncha</taxon>
        <taxon>Membracoidea</taxon>
        <taxon>Cicadellidae</taxon>
        <taxon>Cicadellinae</taxon>
        <taxon>Cicadellini</taxon>
        <taxon>Graphocephala</taxon>
    </lineage>
</organism>
<reference evidence="1" key="1">
    <citation type="submission" date="2015-11" db="EMBL/GenBank/DDBJ databases">
        <title>De novo transcriptome assembly of four potential Pierce s Disease insect vectors from Arizona vineyards.</title>
        <authorList>
            <person name="Tassone E.E."/>
        </authorList>
    </citation>
    <scope>NUCLEOTIDE SEQUENCE</scope>
</reference>
<name>A0A1B6KA21_9HEMI</name>